<protein>
    <submittedName>
        <fullName evidence="2">Uncharacterized protein</fullName>
    </submittedName>
</protein>
<sequence length="56" mass="6382">MSIVSSVDLEISSRKKPRSNFWVFTSTSPMLHACASSLAWPWSSSHLPTRRHQPQK</sequence>
<proteinExistence type="predicted"/>
<keyword evidence="1" id="KW-0472">Membrane</keyword>
<organism evidence="2 3">
    <name type="scientific">Ascobolus immersus RN42</name>
    <dbReference type="NCBI Taxonomy" id="1160509"/>
    <lineage>
        <taxon>Eukaryota</taxon>
        <taxon>Fungi</taxon>
        <taxon>Dikarya</taxon>
        <taxon>Ascomycota</taxon>
        <taxon>Pezizomycotina</taxon>
        <taxon>Pezizomycetes</taxon>
        <taxon>Pezizales</taxon>
        <taxon>Ascobolaceae</taxon>
        <taxon>Ascobolus</taxon>
    </lineage>
</organism>
<gene>
    <name evidence="2" type="ORF">BJ508DRAFT_419566</name>
</gene>
<name>A0A3N4HJ86_ASCIM</name>
<dbReference type="AlphaFoldDB" id="A0A3N4HJ86"/>
<evidence type="ECO:0000256" key="1">
    <source>
        <dbReference type="SAM" id="Phobius"/>
    </source>
</evidence>
<keyword evidence="3" id="KW-1185">Reference proteome</keyword>
<accession>A0A3N4HJ86</accession>
<dbReference type="EMBL" id="ML119870">
    <property type="protein sequence ID" value="RPA72251.1"/>
    <property type="molecule type" value="Genomic_DNA"/>
</dbReference>
<keyword evidence="1" id="KW-1133">Transmembrane helix</keyword>
<keyword evidence="1" id="KW-0812">Transmembrane</keyword>
<dbReference type="Proteomes" id="UP000275078">
    <property type="component" value="Unassembled WGS sequence"/>
</dbReference>
<evidence type="ECO:0000313" key="2">
    <source>
        <dbReference type="EMBL" id="RPA72251.1"/>
    </source>
</evidence>
<reference evidence="2 3" key="1">
    <citation type="journal article" date="2018" name="Nat. Ecol. Evol.">
        <title>Pezizomycetes genomes reveal the molecular basis of ectomycorrhizal truffle lifestyle.</title>
        <authorList>
            <person name="Murat C."/>
            <person name="Payen T."/>
            <person name="Noel B."/>
            <person name="Kuo A."/>
            <person name="Morin E."/>
            <person name="Chen J."/>
            <person name="Kohler A."/>
            <person name="Krizsan K."/>
            <person name="Balestrini R."/>
            <person name="Da Silva C."/>
            <person name="Montanini B."/>
            <person name="Hainaut M."/>
            <person name="Levati E."/>
            <person name="Barry K.W."/>
            <person name="Belfiori B."/>
            <person name="Cichocki N."/>
            <person name="Clum A."/>
            <person name="Dockter R.B."/>
            <person name="Fauchery L."/>
            <person name="Guy J."/>
            <person name="Iotti M."/>
            <person name="Le Tacon F."/>
            <person name="Lindquist E.A."/>
            <person name="Lipzen A."/>
            <person name="Malagnac F."/>
            <person name="Mello A."/>
            <person name="Molinier V."/>
            <person name="Miyauchi S."/>
            <person name="Poulain J."/>
            <person name="Riccioni C."/>
            <person name="Rubini A."/>
            <person name="Sitrit Y."/>
            <person name="Splivallo R."/>
            <person name="Traeger S."/>
            <person name="Wang M."/>
            <person name="Zifcakova L."/>
            <person name="Wipf D."/>
            <person name="Zambonelli A."/>
            <person name="Paolocci F."/>
            <person name="Nowrousian M."/>
            <person name="Ottonello S."/>
            <person name="Baldrian P."/>
            <person name="Spatafora J.W."/>
            <person name="Henrissat B."/>
            <person name="Nagy L.G."/>
            <person name="Aury J.M."/>
            <person name="Wincker P."/>
            <person name="Grigoriev I.V."/>
            <person name="Bonfante P."/>
            <person name="Martin F.M."/>
        </authorList>
    </citation>
    <scope>NUCLEOTIDE SEQUENCE [LARGE SCALE GENOMIC DNA]</scope>
    <source>
        <strain evidence="2 3">RN42</strain>
    </source>
</reference>
<feature type="transmembrane region" description="Helical" evidence="1">
    <location>
        <begin position="21"/>
        <end position="42"/>
    </location>
</feature>
<evidence type="ECO:0000313" key="3">
    <source>
        <dbReference type="Proteomes" id="UP000275078"/>
    </source>
</evidence>